<feature type="transmembrane region" description="Helical" evidence="2">
    <location>
        <begin position="53"/>
        <end position="73"/>
    </location>
</feature>
<dbReference type="GO" id="GO:0005886">
    <property type="term" value="C:plasma membrane"/>
    <property type="evidence" value="ECO:0007669"/>
    <property type="project" value="UniProtKB-SubCell"/>
</dbReference>
<feature type="transmembrane region" description="Helical" evidence="2">
    <location>
        <begin position="12"/>
        <end position="33"/>
    </location>
</feature>
<dbReference type="Pfam" id="PF07690">
    <property type="entry name" value="MFS_1"/>
    <property type="match status" value="1"/>
</dbReference>
<proteinExistence type="predicted"/>
<evidence type="ECO:0000256" key="1">
    <source>
        <dbReference type="ARBA" id="ARBA00004651"/>
    </source>
</evidence>
<dbReference type="Gene3D" id="1.20.1250.20">
    <property type="entry name" value="MFS general substrate transporter like domains"/>
    <property type="match status" value="1"/>
</dbReference>
<dbReference type="SUPFAM" id="SSF103473">
    <property type="entry name" value="MFS general substrate transporter"/>
    <property type="match status" value="1"/>
</dbReference>
<evidence type="ECO:0000256" key="2">
    <source>
        <dbReference type="SAM" id="Phobius"/>
    </source>
</evidence>
<feature type="transmembrane region" description="Helical" evidence="2">
    <location>
        <begin position="85"/>
        <end position="104"/>
    </location>
</feature>
<dbReference type="InterPro" id="IPR036259">
    <property type="entry name" value="MFS_trans_sf"/>
</dbReference>
<feature type="transmembrane region" description="Helical" evidence="2">
    <location>
        <begin position="399"/>
        <end position="420"/>
    </location>
</feature>
<sequence length="427" mass="46862">MLRTAIRRHPLLATHAGRITLLFAIEGVLLQYITSINGFGNNLYALNMGASDLQIGLVQTVANLAAVALLLPSGLFGERLRSPRALPAFTLAFMGVMYFFYGTVPAMGDMRMTFFFVFLALTSGVLAVYNAQWQTFFGEVVTDPRERNGVYASRNRFMFAVGTLTPLLCGAAMSACTQSAEKLSVLRGFYYTCGAAMLLAALILSRMPVQARPAGAKGFSLSDAAAALSTAARSRRFRSFFGCIMFFYLSWHVDWSLWFIAQTQYCGMSELNMSVLNALCCVTQLLTIGWFARLNQKRGVGFSLLFGIGALVCCPLTVCLCLALPHAARPFVFIAVVTLLCAPQSCINLCIVQMLLSAVPERGSSLIVSLYTIVVTLSNSLMPLFGVQLYTWWGADAQSLLAVNLCVFAWRAVVLAIFTLRWRRLRT</sequence>
<keyword evidence="2" id="KW-1133">Transmembrane helix</keyword>
<dbReference type="Proteomes" id="UP000886887">
    <property type="component" value="Unassembled WGS sequence"/>
</dbReference>
<dbReference type="InterPro" id="IPR052528">
    <property type="entry name" value="Sugar_transport-like"/>
</dbReference>
<keyword evidence="2" id="KW-0812">Transmembrane</keyword>
<accession>A0A9D0ZA52</accession>
<comment type="caution">
    <text evidence="3">The sequence shown here is derived from an EMBL/GenBank/DDBJ whole genome shotgun (WGS) entry which is preliminary data.</text>
</comment>
<feature type="transmembrane region" description="Helical" evidence="2">
    <location>
        <begin position="157"/>
        <end position="176"/>
    </location>
</feature>
<evidence type="ECO:0000313" key="3">
    <source>
        <dbReference type="EMBL" id="HIQ72017.1"/>
    </source>
</evidence>
<dbReference type="PANTHER" id="PTHR23526">
    <property type="entry name" value="INTEGRAL MEMBRANE TRANSPORT PROTEIN-RELATED"/>
    <property type="match status" value="1"/>
</dbReference>
<dbReference type="GO" id="GO:0022857">
    <property type="term" value="F:transmembrane transporter activity"/>
    <property type="evidence" value="ECO:0007669"/>
    <property type="project" value="InterPro"/>
</dbReference>
<evidence type="ECO:0000313" key="4">
    <source>
        <dbReference type="Proteomes" id="UP000886887"/>
    </source>
</evidence>
<comment type="subcellular location">
    <subcellularLocation>
        <location evidence="1">Cell membrane</location>
        <topology evidence="1">Multi-pass membrane protein</topology>
    </subcellularLocation>
</comment>
<feature type="transmembrane region" description="Helical" evidence="2">
    <location>
        <begin position="331"/>
        <end position="356"/>
    </location>
</feature>
<reference evidence="3" key="1">
    <citation type="submission" date="2020-10" db="EMBL/GenBank/DDBJ databases">
        <authorList>
            <person name="Gilroy R."/>
        </authorList>
    </citation>
    <scope>NUCLEOTIDE SEQUENCE</scope>
    <source>
        <strain evidence="3">ChiSxjej2B14-6234</strain>
    </source>
</reference>
<name>A0A9D0ZA52_9FIRM</name>
<dbReference type="EMBL" id="DVFJ01000027">
    <property type="protein sequence ID" value="HIQ72017.1"/>
    <property type="molecule type" value="Genomic_DNA"/>
</dbReference>
<feature type="transmembrane region" description="Helical" evidence="2">
    <location>
        <begin position="240"/>
        <end position="261"/>
    </location>
</feature>
<gene>
    <name evidence="3" type="ORF">IAB73_07415</name>
</gene>
<dbReference type="InterPro" id="IPR011701">
    <property type="entry name" value="MFS"/>
</dbReference>
<dbReference type="PANTHER" id="PTHR23526:SF2">
    <property type="entry name" value="MAJOR FACILITATOR SUPERFAMILY (MFS) PROFILE DOMAIN-CONTAINING PROTEIN"/>
    <property type="match status" value="1"/>
</dbReference>
<feature type="transmembrane region" description="Helical" evidence="2">
    <location>
        <begin position="368"/>
        <end position="393"/>
    </location>
</feature>
<keyword evidence="2" id="KW-0472">Membrane</keyword>
<feature type="transmembrane region" description="Helical" evidence="2">
    <location>
        <begin position="110"/>
        <end position="129"/>
    </location>
</feature>
<feature type="transmembrane region" description="Helical" evidence="2">
    <location>
        <begin position="304"/>
        <end position="325"/>
    </location>
</feature>
<organism evidence="3 4">
    <name type="scientific">Candidatus Onthenecus intestinigallinarum</name>
    <dbReference type="NCBI Taxonomy" id="2840875"/>
    <lineage>
        <taxon>Bacteria</taxon>
        <taxon>Bacillati</taxon>
        <taxon>Bacillota</taxon>
        <taxon>Clostridia</taxon>
        <taxon>Eubacteriales</taxon>
        <taxon>Candidatus Onthenecus</taxon>
    </lineage>
</organism>
<protein>
    <submittedName>
        <fullName evidence="3">MFS transporter</fullName>
    </submittedName>
</protein>
<feature type="transmembrane region" description="Helical" evidence="2">
    <location>
        <begin position="188"/>
        <end position="205"/>
    </location>
</feature>
<dbReference type="AlphaFoldDB" id="A0A9D0ZA52"/>
<feature type="transmembrane region" description="Helical" evidence="2">
    <location>
        <begin position="273"/>
        <end position="292"/>
    </location>
</feature>
<reference evidence="3" key="2">
    <citation type="journal article" date="2021" name="PeerJ">
        <title>Extensive microbial diversity within the chicken gut microbiome revealed by metagenomics and culture.</title>
        <authorList>
            <person name="Gilroy R."/>
            <person name="Ravi A."/>
            <person name="Getino M."/>
            <person name="Pursley I."/>
            <person name="Horton D.L."/>
            <person name="Alikhan N.F."/>
            <person name="Baker D."/>
            <person name="Gharbi K."/>
            <person name="Hall N."/>
            <person name="Watson M."/>
            <person name="Adriaenssens E.M."/>
            <person name="Foster-Nyarko E."/>
            <person name="Jarju S."/>
            <person name="Secka A."/>
            <person name="Antonio M."/>
            <person name="Oren A."/>
            <person name="Chaudhuri R.R."/>
            <person name="La Ragione R."/>
            <person name="Hildebrand F."/>
            <person name="Pallen M.J."/>
        </authorList>
    </citation>
    <scope>NUCLEOTIDE SEQUENCE</scope>
    <source>
        <strain evidence="3">ChiSxjej2B14-6234</strain>
    </source>
</reference>